<feature type="signal peptide" evidence="2">
    <location>
        <begin position="1"/>
        <end position="21"/>
    </location>
</feature>
<reference evidence="3 4" key="1">
    <citation type="submission" date="2019-07" db="EMBL/GenBank/DDBJ databases">
        <authorList>
            <person name="Duangmal K."/>
            <person name="Teo W.F.A."/>
        </authorList>
    </citation>
    <scope>NUCLEOTIDE SEQUENCE [LARGE SCALE GENOMIC DNA]</scope>
    <source>
        <strain evidence="3 4">TBRC 6029</strain>
    </source>
</reference>
<evidence type="ECO:0000313" key="3">
    <source>
        <dbReference type="EMBL" id="TVT35419.1"/>
    </source>
</evidence>
<evidence type="ECO:0000313" key="4">
    <source>
        <dbReference type="Proteomes" id="UP000320011"/>
    </source>
</evidence>
<dbReference type="AlphaFoldDB" id="A0A558BFY9"/>
<organism evidence="3 4">
    <name type="scientific">Amycolatopsis rhizosphaerae</name>
    <dbReference type="NCBI Taxonomy" id="2053003"/>
    <lineage>
        <taxon>Bacteria</taxon>
        <taxon>Bacillati</taxon>
        <taxon>Actinomycetota</taxon>
        <taxon>Actinomycetes</taxon>
        <taxon>Pseudonocardiales</taxon>
        <taxon>Pseudonocardiaceae</taxon>
        <taxon>Amycolatopsis</taxon>
    </lineage>
</organism>
<keyword evidence="4" id="KW-1185">Reference proteome</keyword>
<dbReference type="Proteomes" id="UP000320011">
    <property type="component" value="Unassembled WGS sequence"/>
</dbReference>
<dbReference type="InterPro" id="IPR011047">
    <property type="entry name" value="Quinoprotein_ADH-like_sf"/>
</dbReference>
<dbReference type="OrthoDB" id="3394166at2"/>
<gene>
    <name evidence="3" type="ORF">FNH05_26120</name>
</gene>
<reference evidence="3 4" key="2">
    <citation type="submission" date="2019-08" db="EMBL/GenBank/DDBJ databases">
        <title>Amycolatopsis acidicola sp. nov., isolated from peat swamp forest soil.</title>
        <authorList>
            <person name="Srisuk N."/>
        </authorList>
    </citation>
    <scope>NUCLEOTIDE SEQUENCE [LARGE SCALE GENOMIC DNA]</scope>
    <source>
        <strain evidence="3 4">TBRC 6029</strain>
    </source>
</reference>
<dbReference type="RefSeq" id="WP_144591365.1">
    <property type="nucleotide sequence ID" value="NZ_VJWX01000329.1"/>
</dbReference>
<feature type="compositionally biased region" description="Basic and acidic residues" evidence="1">
    <location>
        <begin position="112"/>
        <end position="122"/>
    </location>
</feature>
<sequence>MARQGMGRGAATMAAGLAVLAAVTACSGGSAPRTQATASPGGREAGRPAAAAHDPAVTFAGHGAALPEAVTTDIEDSTTSTLIAPPVTLHGDLAWAATSQGLLALDAATGETRADLRPEGRSTEPSNSPRTDLKPPPVATVSGQALVVQTFAVTIPGQGTTKAHTALELVAADADTARQAWRQVIDLPDDFPEADGGSLRTAVMGIDGTTAVVRVKAASGYGSGDAGTVAIDLAARKVAWDAPKLDPAAMGAGQVVGVVSGPHSWSPKTLEARAAATGAQTWSKDTDNPSVVAVGPSLVLARGLKGMAFGAVDGIEIGSGRETPVQLPETAPAPPGYCVYDQRSVTVCVGSSLLGLDPGSGAVLWAVSNDPKRESPRLTGAWHGLVYGENRAGEPVALDARTGKDAETPPGAAPYWTDGRYAVTAKEIVAVTG</sequence>
<dbReference type="Gene3D" id="2.130.10.10">
    <property type="entry name" value="YVTN repeat-like/Quinoprotein amine dehydrogenase"/>
    <property type="match status" value="1"/>
</dbReference>
<comment type="caution">
    <text evidence="3">The sequence shown here is derived from an EMBL/GenBank/DDBJ whole genome shotgun (WGS) entry which is preliminary data.</text>
</comment>
<protein>
    <recommendedName>
        <fullName evidence="5">PQQ-binding-like beta-propeller repeat protein</fullName>
    </recommendedName>
</protein>
<feature type="compositionally biased region" description="Low complexity" evidence="1">
    <location>
        <begin position="38"/>
        <end position="52"/>
    </location>
</feature>
<evidence type="ECO:0000256" key="2">
    <source>
        <dbReference type="SAM" id="SignalP"/>
    </source>
</evidence>
<dbReference type="EMBL" id="VJWX01000329">
    <property type="protein sequence ID" value="TVT35419.1"/>
    <property type="molecule type" value="Genomic_DNA"/>
</dbReference>
<feature type="chain" id="PRO_5039618689" description="PQQ-binding-like beta-propeller repeat protein" evidence="2">
    <location>
        <begin position="22"/>
        <end position="433"/>
    </location>
</feature>
<dbReference type="InterPro" id="IPR015943">
    <property type="entry name" value="WD40/YVTN_repeat-like_dom_sf"/>
</dbReference>
<evidence type="ECO:0000256" key="1">
    <source>
        <dbReference type="SAM" id="MobiDB-lite"/>
    </source>
</evidence>
<name>A0A558BFY9_9PSEU</name>
<accession>A0A558BFY9</accession>
<feature type="region of interest" description="Disordered" evidence="1">
    <location>
        <begin position="110"/>
        <end position="137"/>
    </location>
</feature>
<feature type="region of interest" description="Disordered" evidence="1">
    <location>
        <begin position="29"/>
        <end position="52"/>
    </location>
</feature>
<dbReference type="PROSITE" id="PS51257">
    <property type="entry name" value="PROKAR_LIPOPROTEIN"/>
    <property type="match status" value="1"/>
</dbReference>
<proteinExistence type="predicted"/>
<evidence type="ECO:0008006" key="5">
    <source>
        <dbReference type="Google" id="ProtNLM"/>
    </source>
</evidence>
<dbReference type="SUPFAM" id="SSF50998">
    <property type="entry name" value="Quinoprotein alcohol dehydrogenase-like"/>
    <property type="match status" value="1"/>
</dbReference>
<keyword evidence="2" id="KW-0732">Signal</keyword>